<dbReference type="InterPro" id="IPR036188">
    <property type="entry name" value="FAD/NAD-bd_sf"/>
</dbReference>
<dbReference type="EMBL" id="BSOW01000019">
    <property type="protein sequence ID" value="GLR88454.1"/>
    <property type="molecule type" value="Genomic_DNA"/>
</dbReference>
<accession>A0ABQ6B1Z0</accession>
<proteinExistence type="predicted"/>
<feature type="domain" description="FAD dependent oxidoreductase" evidence="2">
    <location>
        <begin position="8"/>
        <end position="396"/>
    </location>
</feature>
<keyword evidence="4" id="KW-1185">Reference proteome</keyword>
<dbReference type="SUPFAM" id="SSF51905">
    <property type="entry name" value="FAD/NAD(P)-binding domain"/>
    <property type="match status" value="1"/>
</dbReference>
<dbReference type="PANTHER" id="PTHR13847:SF289">
    <property type="entry name" value="GLYCINE OXIDASE"/>
    <property type="match status" value="1"/>
</dbReference>
<dbReference type="Gene3D" id="3.50.50.60">
    <property type="entry name" value="FAD/NAD(P)-binding domain"/>
    <property type="match status" value="2"/>
</dbReference>
<organism evidence="3 4">
    <name type="scientific">Bradyrhizobium iriomotense</name>
    <dbReference type="NCBI Taxonomy" id="441950"/>
    <lineage>
        <taxon>Bacteria</taxon>
        <taxon>Pseudomonadati</taxon>
        <taxon>Pseudomonadota</taxon>
        <taxon>Alphaproteobacteria</taxon>
        <taxon>Hyphomicrobiales</taxon>
        <taxon>Nitrobacteraceae</taxon>
        <taxon>Bradyrhizobium</taxon>
    </lineage>
</organism>
<evidence type="ECO:0000256" key="1">
    <source>
        <dbReference type="ARBA" id="ARBA00023002"/>
    </source>
</evidence>
<dbReference type="InterPro" id="IPR006076">
    <property type="entry name" value="FAD-dep_OxRdtase"/>
</dbReference>
<dbReference type="Proteomes" id="UP001156905">
    <property type="component" value="Unassembled WGS sequence"/>
</dbReference>
<protein>
    <submittedName>
        <fullName evidence="3">Cytochrome c4</fullName>
    </submittedName>
</protein>
<dbReference type="Gene3D" id="3.30.9.10">
    <property type="entry name" value="D-Amino Acid Oxidase, subunit A, domain 2"/>
    <property type="match status" value="1"/>
</dbReference>
<evidence type="ECO:0000313" key="3">
    <source>
        <dbReference type="EMBL" id="GLR88454.1"/>
    </source>
</evidence>
<dbReference type="RefSeq" id="WP_284270053.1">
    <property type="nucleotide sequence ID" value="NZ_BSOW01000019.1"/>
</dbReference>
<evidence type="ECO:0000259" key="2">
    <source>
        <dbReference type="Pfam" id="PF01266"/>
    </source>
</evidence>
<dbReference type="PANTHER" id="PTHR13847">
    <property type="entry name" value="SARCOSINE DEHYDROGENASE-RELATED"/>
    <property type="match status" value="1"/>
</dbReference>
<gene>
    <name evidence="3" type="ORF">GCM10007857_51660</name>
</gene>
<evidence type="ECO:0000313" key="4">
    <source>
        <dbReference type="Proteomes" id="UP001156905"/>
    </source>
</evidence>
<comment type="caution">
    <text evidence="3">The sequence shown here is derived from an EMBL/GenBank/DDBJ whole genome shotgun (WGS) entry which is preliminary data.</text>
</comment>
<keyword evidence="1" id="KW-0560">Oxidoreductase</keyword>
<name>A0ABQ6B1Z0_9BRAD</name>
<reference evidence="4" key="1">
    <citation type="journal article" date="2019" name="Int. J. Syst. Evol. Microbiol.">
        <title>The Global Catalogue of Microorganisms (GCM) 10K type strain sequencing project: providing services to taxonomists for standard genome sequencing and annotation.</title>
        <authorList>
            <consortium name="The Broad Institute Genomics Platform"/>
            <consortium name="The Broad Institute Genome Sequencing Center for Infectious Disease"/>
            <person name="Wu L."/>
            <person name="Ma J."/>
        </authorList>
    </citation>
    <scope>NUCLEOTIDE SEQUENCE [LARGE SCALE GENOMIC DNA]</scope>
    <source>
        <strain evidence="4">NBRC 102520</strain>
    </source>
</reference>
<dbReference type="SUPFAM" id="SSF54373">
    <property type="entry name" value="FAD-linked reductases, C-terminal domain"/>
    <property type="match status" value="1"/>
</dbReference>
<sequence>MAAPIKTDVAIVGAGIIGLAIAFRLAAEGREVVVIDPNEPGSGASYGNAGAIAPYGCAPIGNPDVLRTLPSLLFASDSPLAIRLAGLPALLPWLSRFVWQSMPARARRNGHALAGLLKEAIPAWRDLATQAGVSDLFRHEGCLYFYREKMPAGDSEWAARLRDELGVRHDRLTPGEVARLEPALPPAAGGVFFPDAAHIVDPGALTRRLAAAAEARGASLQRSRVEQLEPGNGGHVTLTCRDLVVDARAVVLAAGAWSRSLARQGGESVPLDTERGYHIEFAMEACPIKRPVSPVDLGFYITPMEGRLRVAGTVELGGLSAPLNPDRIAVLERGVRKLFPDLGPVQTQWLGFRPSLPDSLPVIGPSRRYPNVILAFGHGHLGMTLAGATSRIVASLIENQNDVSSFPAFRPDRFS</sequence>
<dbReference type="Pfam" id="PF01266">
    <property type="entry name" value="DAO"/>
    <property type="match status" value="1"/>
</dbReference>